<evidence type="ECO:0000256" key="6">
    <source>
        <dbReference type="ARBA" id="ARBA00023136"/>
    </source>
</evidence>
<reference evidence="10 11" key="1">
    <citation type="submission" date="2023-03" db="EMBL/GenBank/DDBJ databases">
        <title>Fodinicurvata sp. CAU 1616 isolated from sea sendiment.</title>
        <authorList>
            <person name="Kim W."/>
        </authorList>
    </citation>
    <scope>NUCLEOTIDE SEQUENCE [LARGE SCALE GENOMIC DNA]</scope>
    <source>
        <strain evidence="10 11">CAU 1616</strain>
    </source>
</reference>
<evidence type="ECO:0000256" key="1">
    <source>
        <dbReference type="ARBA" id="ARBA00004141"/>
    </source>
</evidence>
<evidence type="ECO:0000313" key="10">
    <source>
        <dbReference type="EMBL" id="MDF2096932.1"/>
    </source>
</evidence>
<sequence>MAPMTGRVERRREWAVALAVGLDFLILIPYFIVGFMAMSWPIIAESLRGSLLTVVGIVSLITLRRIHRGKLGRYEYGSGKLEQAITILIACLLLLAAGLLLWRISGLAPQHRPSPFLATSAVMLVCLNVVLNGIQLFSLYRASRDGGSIIVRAQYHARWVKTAASIFVVIAVAVAMITSDPQVARLAEQIGTLCVIVIMVGTAVAMLRAALPDLLDRSLPETAQHAVNRVLARNIEAFEQLGRIRTRRAGETLHVEMELFLDGKRPLAEASALAESMSQQMMEEIPGVDPVIVLRAVPSEEVR</sequence>
<evidence type="ECO:0000256" key="7">
    <source>
        <dbReference type="SAM" id="Phobius"/>
    </source>
</evidence>
<dbReference type="Gene3D" id="3.30.70.1350">
    <property type="entry name" value="Cation efflux protein, cytoplasmic domain"/>
    <property type="match status" value="1"/>
</dbReference>
<evidence type="ECO:0000256" key="5">
    <source>
        <dbReference type="ARBA" id="ARBA00022989"/>
    </source>
</evidence>
<feature type="transmembrane region" description="Helical" evidence="7">
    <location>
        <begin position="84"/>
        <end position="104"/>
    </location>
</feature>
<feature type="transmembrane region" description="Helical" evidence="7">
    <location>
        <begin position="159"/>
        <end position="178"/>
    </location>
</feature>
<dbReference type="Pfam" id="PF16916">
    <property type="entry name" value="ZT_dimer"/>
    <property type="match status" value="1"/>
</dbReference>
<dbReference type="SUPFAM" id="SSF160240">
    <property type="entry name" value="Cation efflux protein cytoplasmic domain-like"/>
    <property type="match status" value="1"/>
</dbReference>
<feature type="domain" description="Cation efflux protein cytoplasmic" evidence="9">
    <location>
        <begin position="224"/>
        <end position="289"/>
    </location>
</feature>
<comment type="subcellular location">
    <subcellularLocation>
        <location evidence="1">Membrane</location>
        <topology evidence="1">Multi-pass membrane protein</topology>
    </subcellularLocation>
</comment>
<feature type="domain" description="Cation efflux protein transmembrane" evidence="8">
    <location>
        <begin position="17"/>
        <end position="215"/>
    </location>
</feature>
<dbReference type="InterPro" id="IPR036837">
    <property type="entry name" value="Cation_efflux_CTD_sf"/>
</dbReference>
<evidence type="ECO:0000259" key="8">
    <source>
        <dbReference type="Pfam" id="PF01545"/>
    </source>
</evidence>
<dbReference type="PANTHER" id="PTHR43840">
    <property type="entry name" value="MITOCHONDRIAL METAL TRANSPORTER 1-RELATED"/>
    <property type="match status" value="1"/>
</dbReference>
<dbReference type="InterPro" id="IPR058533">
    <property type="entry name" value="Cation_efflux_TM"/>
</dbReference>
<evidence type="ECO:0000259" key="9">
    <source>
        <dbReference type="Pfam" id="PF16916"/>
    </source>
</evidence>
<dbReference type="EMBL" id="JARHUD010000008">
    <property type="protein sequence ID" value="MDF2096932.1"/>
    <property type="molecule type" value="Genomic_DNA"/>
</dbReference>
<keyword evidence="4 7" id="KW-0812">Transmembrane</keyword>
<dbReference type="RefSeq" id="WP_275823698.1">
    <property type="nucleotide sequence ID" value="NZ_JARHUD010000008.1"/>
</dbReference>
<evidence type="ECO:0000256" key="3">
    <source>
        <dbReference type="ARBA" id="ARBA00022448"/>
    </source>
</evidence>
<name>A0ABT5YPM4_9PROT</name>
<comment type="caution">
    <text evidence="10">The sequence shown here is derived from an EMBL/GenBank/DDBJ whole genome shotgun (WGS) entry which is preliminary data.</text>
</comment>
<dbReference type="Proteomes" id="UP001215503">
    <property type="component" value="Unassembled WGS sequence"/>
</dbReference>
<keyword evidence="11" id="KW-1185">Reference proteome</keyword>
<dbReference type="PANTHER" id="PTHR43840:SF15">
    <property type="entry name" value="MITOCHONDRIAL METAL TRANSPORTER 1-RELATED"/>
    <property type="match status" value="1"/>
</dbReference>
<protein>
    <submittedName>
        <fullName evidence="10">Cation transporter</fullName>
    </submittedName>
</protein>
<feature type="transmembrane region" description="Helical" evidence="7">
    <location>
        <begin position="116"/>
        <end position="139"/>
    </location>
</feature>
<gene>
    <name evidence="10" type="ORF">P2G67_13195</name>
</gene>
<organism evidence="10 11">
    <name type="scientific">Aquibaculum arenosum</name>
    <dbReference type="NCBI Taxonomy" id="3032591"/>
    <lineage>
        <taxon>Bacteria</taxon>
        <taxon>Pseudomonadati</taxon>
        <taxon>Pseudomonadota</taxon>
        <taxon>Alphaproteobacteria</taxon>
        <taxon>Rhodospirillales</taxon>
        <taxon>Rhodovibrionaceae</taxon>
        <taxon>Aquibaculum</taxon>
    </lineage>
</organism>
<comment type="similarity">
    <text evidence="2">Belongs to the cation diffusion facilitator (CDF) transporter (TC 2.A.4) family.</text>
</comment>
<dbReference type="Pfam" id="PF01545">
    <property type="entry name" value="Cation_efflux"/>
    <property type="match status" value="1"/>
</dbReference>
<feature type="transmembrane region" description="Helical" evidence="7">
    <location>
        <begin position="14"/>
        <end position="40"/>
    </location>
</feature>
<dbReference type="SUPFAM" id="SSF161111">
    <property type="entry name" value="Cation efflux protein transmembrane domain-like"/>
    <property type="match status" value="1"/>
</dbReference>
<feature type="transmembrane region" description="Helical" evidence="7">
    <location>
        <begin position="190"/>
        <end position="211"/>
    </location>
</feature>
<dbReference type="InterPro" id="IPR050291">
    <property type="entry name" value="CDF_Transporter"/>
</dbReference>
<evidence type="ECO:0000256" key="2">
    <source>
        <dbReference type="ARBA" id="ARBA00008114"/>
    </source>
</evidence>
<dbReference type="Gene3D" id="1.20.1510.10">
    <property type="entry name" value="Cation efflux protein transmembrane domain"/>
    <property type="match status" value="1"/>
</dbReference>
<evidence type="ECO:0000313" key="11">
    <source>
        <dbReference type="Proteomes" id="UP001215503"/>
    </source>
</evidence>
<accession>A0ABT5YPM4</accession>
<dbReference type="InterPro" id="IPR027470">
    <property type="entry name" value="Cation_efflux_CTD"/>
</dbReference>
<feature type="transmembrane region" description="Helical" evidence="7">
    <location>
        <begin position="46"/>
        <end position="63"/>
    </location>
</feature>
<keyword evidence="3" id="KW-0813">Transport</keyword>
<evidence type="ECO:0000256" key="4">
    <source>
        <dbReference type="ARBA" id="ARBA00022692"/>
    </source>
</evidence>
<keyword evidence="5 7" id="KW-1133">Transmembrane helix</keyword>
<keyword evidence="6 7" id="KW-0472">Membrane</keyword>
<dbReference type="InterPro" id="IPR027469">
    <property type="entry name" value="Cation_efflux_TMD_sf"/>
</dbReference>
<proteinExistence type="inferred from homology"/>